<gene>
    <name evidence="2" type="ORF">B6R31_000481</name>
    <name evidence="5" type="ORF">D9D43_01135</name>
    <name evidence="1" type="ORF">F7N46_15635</name>
    <name evidence="6" type="ORF">F9B07_04865</name>
    <name evidence="7" type="ORF">FKO60_22900</name>
    <name evidence="3" type="ORF">HL563_02425</name>
    <name evidence="4" type="ORF">NY836_28355</name>
</gene>
<dbReference type="Proteomes" id="UP000533482">
    <property type="component" value="Unassembled WGS sequence"/>
</dbReference>
<reference evidence="1 11" key="5">
    <citation type="submission" date="2019-09" db="EMBL/GenBank/DDBJ databases">
        <authorList>
            <consortium name="NARMS: The National Antimicrobial Resistance Monitoring System"/>
        </authorList>
    </citation>
    <scope>NUCLEOTIDE SEQUENCE [LARGE SCALE GENOMIC DNA]</scope>
    <source>
        <strain evidence="5 8">CVM N17EC0060</strain>
        <strain evidence="1 11">FSIS11923834</strain>
    </source>
</reference>
<dbReference type="EMBL" id="JANWOR010000809">
    <property type="protein sequence ID" value="MDA4181204.1"/>
    <property type="molecule type" value="Genomic_DNA"/>
</dbReference>
<dbReference type="EMBL" id="DABGYN010000001">
    <property type="protein sequence ID" value="HAJ0832606.1"/>
    <property type="molecule type" value="Genomic_DNA"/>
</dbReference>
<evidence type="ECO:0000313" key="3">
    <source>
        <dbReference type="EMBL" id="HAJ0832606.1"/>
    </source>
</evidence>
<dbReference type="Proteomes" id="UP000324120">
    <property type="component" value="Unassembled WGS sequence"/>
</dbReference>
<dbReference type="Pfam" id="PF13289">
    <property type="entry name" value="SIR2_2"/>
    <property type="match status" value="1"/>
</dbReference>
<dbReference type="EMBL" id="WCEW01000004">
    <property type="protein sequence ID" value="MTE88171.1"/>
    <property type="molecule type" value="Genomic_DNA"/>
</dbReference>
<evidence type="ECO:0000313" key="9">
    <source>
        <dbReference type="Proteomes" id="UP000324120"/>
    </source>
</evidence>
<reference evidence="6 10" key="6">
    <citation type="submission" date="2019-10" db="EMBL/GenBank/DDBJ databases">
        <title>Comparative genomic analysis of antimicrobial resistant Escherichia coli of diverse origin.</title>
        <authorList>
            <person name="Ghatak S."/>
            <person name="Milton A.P."/>
            <person name="Rhetso K."/>
            <person name="Purkait D."/>
            <person name="Das S."/>
            <person name="Puro K.-U."/>
            <person name="Shakuntala I."/>
            <person name="Sen A."/>
            <person name="Sanjukta R."/>
            <person name="Priya G.B."/>
            <person name="Mawlong M."/>
            <person name="Lyngdoh V."/>
            <person name="Rynghang J."/>
            <person name="Mawphlang B.L."/>
        </authorList>
    </citation>
    <scope>NUCLEOTIDE SEQUENCE [LARGE SCALE GENOMIC DNA]</scope>
    <source>
        <strain evidence="6 10">SE161</strain>
    </source>
</reference>
<evidence type="ECO:0000313" key="2">
    <source>
        <dbReference type="EMBL" id="EGD0646860.1"/>
    </source>
</evidence>
<dbReference type="Proteomes" id="UP000272336">
    <property type="component" value="Unassembled WGS sequence"/>
</dbReference>
<evidence type="ECO:0000313" key="7">
    <source>
        <dbReference type="EMBL" id="TZE43347.1"/>
    </source>
</evidence>
<evidence type="ECO:0000313" key="1">
    <source>
        <dbReference type="EMBL" id="EFE8674547.1"/>
    </source>
</evidence>
<dbReference type="AlphaFoldDB" id="A0A0D8WKA8"/>
<proteinExistence type="predicted"/>
<comment type="caution">
    <text evidence="1">The sequence shown here is derived from an EMBL/GenBank/DDBJ whole genome shotgun (WGS) entry which is preliminary data.</text>
</comment>
<reference evidence="3" key="4">
    <citation type="submission" date="2019-09" db="EMBL/GenBank/DDBJ databases">
        <authorList>
            <consortium name="NCBI Pathogen Detection Project"/>
        </authorList>
    </citation>
    <scope>NUCLEOTIDE SEQUENCE</scope>
    <source>
        <strain evidence="3">EC00618</strain>
    </source>
</reference>
<sequence length="450" mass="51555">MDFSEYQTEIIEDIKSCLEGLQVQPILFMGAGVSQRYLKAPDWENLLKYLAETCPLITRPYGYYSQTRNDNKPMIASDFSESYAEWAWDVGTSRYPEQYFNGKSSKDIYIKHEIATLLNNLSDSVDFSAMEYTEEIEKLKKVRPHAIITTNYDDLLEKIFDNYQPIVGHNVVTVNYTTYGEIMKIHGSSKEPESIIITNEDYVEFYKRKKYISAKLLTYFVEHPLFFIGYSINDENIKAILSDIDEIIAPNNALIPNIYLVSFSPECEGTGSHQKEILIGVGENKSIRIKVIYANDFGWIYDALSSNTPEISVNPKLVRALLARTYTFASQSLVKQELPYDFEMLKNIAEQDNVLAKLYGIAELNNGQALNASYPYTISELAKLLDMGSWHYVHKVLERIHKETGFNIKSSDNNYHVLVKTGKEGVHKYSPAAFELIKKIINGQKYKLKP</sequence>
<evidence type="ECO:0000313" key="10">
    <source>
        <dbReference type="Proteomes" id="UP000486847"/>
    </source>
</evidence>
<evidence type="ECO:0000313" key="8">
    <source>
        <dbReference type="Proteomes" id="UP000272336"/>
    </source>
</evidence>
<dbReference type="Proteomes" id="UP000486847">
    <property type="component" value="Unassembled WGS sequence"/>
</dbReference>
<dbReference type="EMBL" id="AASOHJ010000019">
    <property type="protein sequence ID" value="EFE8674547.1"/>
    <property type="molecule type" value="Genomic_DNA"/>
</dbReference>
<dbReference type="Proteomes" id="UP001211064">
    <property type="component" value="Unassembled WGS sequence"/>
</dbReference>
<reference evidence="2" key="2">
    <citation type="submission" date="2018-08" db="EMBL/GenBank/DDBJ databases">
        <authorList>
            <consortium name="GenomeTrakr network: Whole genome sequencing for foodborne pathogen traceback"/>
        </authorList>
    </citation>
    <scope>NUCLEOTIDE SEQUENCE</scope>
    <source>
        <strain evidence="2">NC_STEC178</strain>
    </source>
</reference>
<dbReference type="Proteomes" id="UP000630371">
    <property type="component" value="Unassembled WGS sequence"/>
</dbReference>
<accession>A0A0D8WKA8</accession>
<dbReference type="EMBL" id="AAVQAW010000001">
    <property type="protein sequence ID" value="EGD0646860.1"/>
    <property type="molecule type" value="Genomic_DNA"/>
</dbReference>
<evidence type="ECO:0000313" key="11">
    <source>
        <dbReference type="Proteomes" id="UP000533482"/>
    </source>
</evidence>
<name>A0A0D8WKA8_ECOLX</name>
<evidence type="ECO:0000313" key="5">
    <source>
        <dbReference type="EMBL" id="MGE12210.1"/>
    </source>
</evidence>
<dbReference type="EMBL" id="RNLZ01000001">
    <property type="protein sequence ID" value="MGE12210.1"/>
    <property type="molecule type" value="Genomic_DNA"/>
</dbReference>
<organism evidence="1 11">
    <name type="scientific">Escherichia coli</name>
    <dbReference type="NCBI Taxonomy" id="562"/>
    <lineage>
        <taxon>Bacteria</taxon>
        <taxon>Pseudomonadati</taxon>
        <taxon>Pseudomonadota</taxon>
        <taxon>Gammaproteobacteria</taxon>
        <taxon>Enterobacterales</taxon>
        <taxon>Enterobacteriaceae</taxon>
        <taxon>Escherichia</taxon>
    </lineage>
</organism>
<reference evidence="4" key="7">
    <citation type="submission" date="2022-08" db="EMBL/GenBank/DDBJ databases">
        <title>Genome sequencing of human pathogens.</title>
        <authorList>
            <person name="Cao X."/>
        </authorList>
    </citation>
    <scope>NUCLEOTIDE SEQUENCE</scope>
    <source>
        <strain evidence="4">EC16126</strain>
    </source>
</reference>
<reference evidence="3" key="1">
    <citation type="journal article" date="2018" name="Genome Biol.">
        <title>SKESA: strategic k-mer extension for scrupulous assemblies.</title>
        <authorList>
            <person name="Souvorov A."/>
            <person name="Agarwala R."/>
            <person name="Lipman D.J."/>
        </authorList>
    </citation>
    <scope>NUCLEOTIDE SEQUENCE [LARGE SCALE GENOMIC DNA]</scope>
    <source>
        <strain evidence="3">EC00618</strain>
    </source>
</reference>
<protein>
    <submittedName>
        <fullName evidence="1">SIR2 family protein</fullName>
    </submittedName>
</protein>
<dbReference type="RefSeq" id="WP_001551127.1">
    <property type="nucleotide sequence ID" value="NZ_AP019803.1"/>
</dbReference>
<dbReference type="EMBL" id="VHKY01000028">
    <property type="protein sequence ID" value="TZE43347.1"/>
    <property type="molecule type" value="Genomic_DNA"/>
</dbReference>
<reference evidence="7 9" key="3">
    <citation type="submission" date="2019-06" db="EMBL/GenBank/DDBJ databases">
        <title>The presence and diversity of blaCTX-M among Escherichia coli from urban wastewater and feedlot cattle, in Alberta, Canada.</title>
        <authorList>
            <person name="Cormier A.C."/>
            <person name="Chalmer G."/>
            <person name="Cook S.R."/>
            <person name="Zaheer R."/>
            <person name="Hannon S.J."/>
            <person name="Booker C.W."/>
            <person name="Read R."/>
            <person name="Gow S.P."/>
            <person name="Mcallister T.A."/>
            <person name="Boerlin P."/>
        </authorList>
    </citation>
    <scope>NUCLEOTIDE SEQUENCE [LARGE SCALE GENOMIC DNA]</scope>
    <source>
        <strain evidence="7 9">347</strain>
    </source>
</reference>
<evidence type="ECO:0000313" key="6">
    <source>
        <dbReference type="EMBL" id="MTE88171.1"/>
    </source>
</evidence>
<evidence type="ECO:0000313" key="4">
    <source>
        <dbReference type="EMBL" id="MDA4181204.1"/>
    </source>
</evidence>